<accession>A0A3P8DPP8</accession>
<sequence length="82" mass="9261">MKIFERIVDGRIRDIVLLSSSQCGFVIGSIGVHQGSALSPLLFSGPRHEAGQTLKKKKKKMMMMMMMMMIAALLRFKTKFNL</sequence>
<reference evidence="3" key="2">
    <citation type="submission" date="2019-09" db="UniProtKB">
        <authorList>
            <consortium name="WormBaseParasite"/>
        </authorList>
    </citation>
    <scope>IDENTIFICATION</scope>
</reference>
<gene>
    <name evidence="1" type="ORF">HPBE_LOCUS22988</name>
</gene>
<dbReference type="EMBL" id="UZAH01034558">
    <property type="protein sequence ID" value="VDP35838.1"/>
    <property type="molecule type" value="Genomic_DNA"/>
</dbReference>
<keyword evidence="2" id="KW-1185">Reference proteome</keyword>
<evidence type="ECO:0000313" key="3">
    <source>
        <dbReference type="WBParaSite" id="HPBE_0002298901-mRNA-1"/>
    </source>
</evidence>
<reference evidence="1 2" key="1">
    <citation type="submission" date="2018-11" db="EMBL/GenBank/DDBJ databases">
        <authorList>
            <consortium name="Pathogen Informatics"/>
        </authorList>
    </citation>
    <scope>NUCLEOTIDE SEQUENCE [LARGE SCALE GENOMIC DNA]</scope>
</reference>
<protein>
    <submittedName>
        <fullName evidence="3">Reverse transcriptase domain-containing protein</fullName>
    </submittedName>
</protein>
<organism evidence="2 3">
    <name type="scientific">Heligmosomoides polygyrus</name>
    <name type="common">Parasitic roundworm</name>
    <dbReference type="NCBI Taxonomy" id="6339"/>
    <lineage>
        <taxon>Eukaryota</taxon>
        <taxon>Metazoa</taxon>
        <taxon>Ecdysozoa</taxon>
        <taxon>Nematoda</taxon>
        <taxon>Chromadorea</taxon>
        <taxon>Rhabditida</taxon>
        <taxon>Rhabditina</taxon>
        <taxon>Rhabditomorpha</taxon>
        <taxon>Strongyloidea</taxon>
        <taxon>Heligmosomidae</taxon>
        <taxon>Heligmosomoides</taxon>
    </lineage>
</organism>
<proteinExistence type="predicted"/>
<name>A0A183GJX7_HELPZ</name>
<dbReference type="WBParaSite" id="HPBE_0002298901-mRNA-1">
    <property type="protein sequence ID" value="HPBE_0002298901-mRNA-1"/>
    <property type="gene ID" value="HPBE_0002298901"/>
</dbReference>
<accession>A0A183GJX7</accession>
<dbReference type="AlphaFoldDB" id="A0A183GJX7"/>
<evidence type="ECO:0000313" key="2">
    <source>
        <dbReference type="Proteomes" id="UP000050761"/>
    </source>
</evidence>
<evidence type="ECO:0000313" key="1">
    <source>
        <dbReference type="EMBL" id="VDP35838.1"/>
    </source>
</evidence>
<dbReference type="Proteomes" id="UP000050761">
    <property type="component" value="Unassembled WGS sequence"/>
</dbReference>